<protein>
    <submittedName>
        <fullName evidence="1">STAS domain-containing protein</fullName>
    </submittedName>
</protein>
<organism evidence="1 2">
    <name type="scientific">Yinghuangia soli</name>
    <dbReference type="NCBI Taxonomy" id="2908204"/>
    <lineage>
        <taxon>Bacteria</taxon>
        <taxon>Bacillati</taxon>
        <taxon>Actinomycetota</taxon>
        <taxon>Actinomycetes</taxon>
        <taxon>Kitasatosporales</taxon>
        <taxon>Streptomycetaceae</taxon>
        <taxon>Yinghuangia</taxon>
    </lineage>
</organism>
<proteinExistence type="predicted"/>
<comment type="caution">
    <text evidence="1">The sequence shown here is derived from an EMBL/GenBank/DDBJ whole genome shotgun (WGS) entry which is preliminary data.</text>
</comment>
<name>A0AA41Q0I3_9ACTN</name>
<dbReference type="AlphaFoldDB" id="A0AA41Q0I3"/>
<dbReference type="Gene3D" id="3.30.750.24">
    <property type="entry name" value="STAS domain"/>
    <property type="match status" value="1"/>
</dbReference>
<sequence>MLNILCRIRPRTLRPGGLRLVSTDPLVLRMLVATRLDGRFPLHRTLADALLASTPPAAWPSPGTVPWDPR</sequence>
<keyword evidence="2" id="KW-1185">Reference proteome</keyword>
<accession>A0AA41Q0I3</accession>
<dbReference type="EMBL" id="JAKFHA010000010">
    <property type="protein sequence ID" value="MCF2529248.1"/>
    <property type="molecule type" value="Genomic_DNA"/>
</dbReference>
<evidence type="ECO:0000313" key="2">
    <source>
        <dbReference type="Proteomes" id="UP001165378"/>
    </source>
</evidence>
<dbReference type="InterPro" id="IPR036513">
    <property type="entry name" value="STAS_dom_sf"/>
</dbReference>
<dbReference type="Proteomes" id="UP001165378">
    <property type="component" value="Unassembled WGS sequence"/>
</dbReference>
<evidence type="ECO:0000313" key="1">
    <source>
        <dbReference type="EMBL" id="MCF2529248.1"/>
    </source>
</evidence>
<reference evidence="1" key="1">
    <citation type="submission" date="2022-01" db="EMBL/GenBank/DDBJ databases">
        <title>Genome-Based Taxonomic Classification of the Phylum Actinobacteria.</title>
        <authorList>
            <person name="Gao Y."/>
        </authorList>
    </citation>
    <scope>NUCLEOTIDE SEQUENCE</scope>
    <source>
        <strain evidence="1">KLBMP 8922</strain>
    </source>
</reference>
<gene>
    <name evidence="1" type="ORF">LZ495_18795</name>
</gene>